<sequence>MSAVSIQPSAISGQLSAVSSEQIKKMITCFLDAKREWGKPPQVGAASLVQKHLK</sequence>
<accession>F4XY35</accession>
<reference evidence="2" key="1">
    <citation type="journal article" date="2011" name="Proc. Natl. Acad. Sci. U.S.A.">
        <title>Genomic insights into the physiology and ecology of the marine filamentous cyanobacterium Lyngbya majuscula.</title>
        <authorList>
            <person name="Jones A.C."/>
            <person name="Monroe E.A."/>
            <person name="Podell S."/>
            <person name="Hess W.R."/>
            <person name="Klages S."/>
            <person name="Esquenazi E."/>
            <person name="Niessen S."/>
            <person name="Hoover H."/>
            <person name="Rothmann M."/>
            <person name="Lasken R.S."/>
            <person name="Yates J.R.III."/>
            <person name="Reinhardt R."/>
            <person name="Kube M."/>
            <person name="Burkart M.D."/>
            <person name="Allen E.E."/>
            <person name="Dorrestein P.C."/>
            <person name="Gerwick W.H."/>
            <person name="Gerwick L."/>
        </authorList>
    </citation>
    <scope>NUCLEOTIDE SEQUENCE [LARGE SCALE GENOMIC DNA]</scope>
    <source>
        <strain evidence="2">3L</strain>
    </source>
</reference>
<protein>
    <submittedName>
        <fullName evidence="1">Uncharacterized protein</fullName>
    </submittedName>
</protein>
<gene>
    <name evidence="1" type="ORF">LYNGBM3L_49940</name>
</gene>
<evidence type="ECO:0000313" key="2">
    <source>
        <dbReference type="Proteomes" id="UP000003959"/>
    </source>
</evidence>
<dbReference type="EMBL" id="GL890953">
    <property type="protein sequence ID" value="EGJ30432.1"/>
    <property type="molecule type" value="Genomic_DNA"/>
</dbReference>
<organism evidence="1 2">
    <name type="scientific">Moorena producens 3L</name>
    <dbReference type="NCBI Taxonomy" id="489825"/>
    <lineage>
        <taxon>Bacteria</taxon>
        <taxon>Bacillati</taxon>
        <taxon>Cyanobacteriota</taxon>
        <taxon>Cyanophyceae</taxon>
        <taxon>Coleofasciculales</taxon>
        <taxon>Coleofasciculaceae</taxon>
        <taxon>Moorena</taxon>
    </lineage>
</organism>
<keyword evidence="2" id="KW-1185">Reference proteome</keyword>
<proteinExistence type="predicted"/>
<evidence type="ECO:0000313" key="1">
    <source>
        <dbReference type="EMBL" id="EGJ30432.1"/>
    </source>
</evidence>
<dbReference type="Proteomes" id="UP000003959">
    <property type="component" value="Unassembled WGS sequence"/>
</dbReference>
<dbReference type="AlphaFoldDB" id="F4XY35"/>
<dbReference type="HOGENOM" id="CLU_3045469_0_0_3"/>
<name>F4XY35_9CYAN</name>